<dbReference type="GO" id="GO:0006508">
    <property type="term" value="P:proteolysis"/>
    <property type="evidence" value="ECO:0007669"/>
    <property type="project" value="UniProtKB-KW"/>
</dbReference>
<dbReference type="Pfam" id="PF24626">
    <property type="entry name" value="SH3_Tf2-1"/>
    <property type="match status" value="1"/>
</dbReference>
<dbReference type="SUPFAM" id="SSF56672">
    <property type="entry name" value="DNA/RNA polymerases"/>
    <property type="match status" value="1"/>
</dbReference>
<dbReference type="Gene3D" id="1.10.340.70">
    <property type="match status" value="1"/>
</dbReference>
<dbReference type="InterPro" id="IPR043502">
    <property type="entry name" value="DNA/RNA_pol_sf"/>
</dbReference>
<evidence type="ECO:0000313" key="8">
    <source>
        <dbReference type="EMBL" id="AAQ56285.1"/>
    </source>
</evidence>
<keyword evidence="4" id="KW-0255">Endonuclease</keyword>
<dbReference type="PANTHER" id="PTHR37984:SF5">
    <property type="entry name" value="PROTEIN NYNRIN-LIKE"/>
    <property type="match status" value="1"/>
</dbReference>
<dbReference type="PANTHER" id="PTHR37984">
    <property type="entry name" value="PROTEIN CBG26694"/>
    <property type="match status" value="1"/>
</dbReference>
<dbReference type="SUPFAM" id="SSF54160">
    <property type="entry name" value="Chromo domain-like"/>
    <property type="match status" value="1"/>
</dbReference>
<keyword evidence="1" id="KW-0808">Transferase</keyword>
<feature type="domain" description="Integrase catalytic" evidence="7">
    <location>
        <begin position="188"/>
        <end position="351"/>
    </location>
</feature>
<dbReference type="GO" id="GO:0006310">
    <property type="term" value="P:DNA recombination"/>
    <property type="evidence" value="ECO:0007669"/>
    <property type="project" value="UniProtKB-KW"/>
</dbReference>
<evidence type="ECO:0000256" key="6">
    <source>
        <dbReference type="ARBA" id="ARBA00022918"/>
    </source>
</evidence>
<organism evidence="8">
    <name type="scientific">Oryza sativa subsp. japonica</name>
    <name type="common">Rice</name>
    <dbReference type="NCBI Taxonomy" id="39947"/>
    <lineage>
        <taxon>Eukaryota</taxon>
        <taxon>Viridiplantae</taxon>
        <taxon>Streptophyta</taxon>
        <taxon>Embryophyta</taxon>
        <taxon>Tracheophyta</taxon>
        <taxon>Spermatophyta</taxon>
        <taxon>Magnoliopsida</taxon>
        <taxon>Liliopsida</taxon>
        <taxon>Poales</taxon>
        <taxon>Poaceae</taxon>
        <taxon>BOP clade</taxon>
        <taxon>Oryzoideae</taxon>
        <taxon>Oryzeae</taxon>
        <taxon>Oryzinae</taxon>
        <taxon>Oryza</taxon>
        <taxon>Oryza sativa</taxon>
    </lineage>
</organism>
<dbReference type="GO" id="GO:0003964">
    <property type="term" value="F:RNA-directed DNA polymerase activity"/>
    <property type="evidence" value="ECO:0007669"/>
    <property type="project" value="UniProtKB-KW"/>
</dbReference>
<dbReference type="PROSITE" id="PS50994">
    <property type="entry name" value="INTEGRASE"/>
    <property type="match status" value="1"/>
</dbReference>
<dbReference type="InterPro" id="IPR036397">
    <property type="entry name" value="RNaseH_sf"/>
</dbReference>
<keyword evidence="2" id="KW-0548">Nucleotidyltransferase</keyword>
<dbReference type="Gene3D" id="3.30.420.10">
    <property type="entry name" value="Ribonuclease H-like superfamily/Ribonuclease H"/>
    <property type="match status" value="1"/>
</dbReference>
<dbReference type="SUPFAM" id="SSF53098">
    <property type="entry name" value="Ribonuclease H-like"/>
    <property type="match status" value="1"/>
</dbReference>
<dbReference type="GO" id="GO:0004519">
    <property type="term" value="F:endonuclease activity"/>
    <property type="evidence" value="ECO:0007669"/>
    <property type="project" value="UniProtKB-KW"/>
</dbReference>
<keyword evidence="5" id="KW-0378">Hydrolase</keyword>
<dbReference type="Gene3D" id="3.30.70.270">
    <property type="match status" value="1"/>
</dbReference>
<keyword evidence="3" id="KW-0540">Nuclease</keyword>
<keyword evidence="6" id="KW-0695">RNA-directed DNA polymerase</keyword>
<dbReference type="FunFam" id="3.10.20.370:FF:000001">
    <property type="entry name" value="Retrovirus-related Pol polyprotein from transposon 17.6-like protein"/>
    <property type="match status" value="1"/>
</dbReference>
<sequence length="552" mass="64093">MTRLTEKGVPFVWDNDCEASFQKLKDRLVNAPILVLTESGKRFIVYTDASRICLGCVLMQDGKVIAYASRQLKKHERNYPTHDLELAAVVFALKIWRHYLYGESCDVFTDHKSLKYIFTQKDLNLRQRREAHRTPYTIHPGETKMYTDLKQSFWWKRMKVDIAKYVSACGVCQQVKAEHKRPAGLLWPLEIPEWKWEHITMDFVIGLPRSPRGKDAIWVVVDRLTKSAHFIPVRTTNTAHDLAPLYIKEVVRLHGVPKSIVSDRDSKFVSMLWQSLQRAMGTKISLSTAFHPQTDGQSERTIQTLEDMLRACVLSWKGNWEDHLALVEFAYNNSYQASIKMAPFEALYGRKCVSPLCWESLGERALLGPEIVEQTSKKVQEIGQNMLAAQSRQKSYADTRRRDLEFAVGDQVLLRVSPTKGIVRFGTTGKLSPRYIGPFVITARVGSLAYRLQLPESMNGVHDVFHVSMLRKYLRDPEHKIDLEPIMVEQDLTIECRPVRIFDWSERVMRRRTIKYVKVLWTNQSEREATWELEEEMKKKYPELFVDGMFMV</sequence>
<name>Q6UUR9_ORYSJ</name>
<dbReference type="InterPro" id="IPR041373">
    <property type="entry name" value="RT_RNaseH"/>
</dbReference>
<evidence type="ECO:0000256" key="3">
    <source>
        <dbReference type="ARBA" id="ARBA00022722"/>
    </source>
</evidence>
<dbReference type="AlphaFoldDB" id="Q6UUR9"/>
<dbReference type="GO" id="GO:0003677">
    <property type="term" value="F:DNA binding"/>
    <property type="evidence" value="ECO:0007669"/>
    <property type="project" value="UniProtKB-KW"/>
</dbReference>
<evidence type="ECO:0000256" key="2">
    <source>
        <dbReference type="ARBA" id="ARBA00022695"/>
    </source>
</evidence>
<dbReference type="InterPro" id="IPR056924">
    <property type="entry name" value="SH3_Tf2-1"/>
</dbReference>
<reference evidence="8" key="1">
    <citation type="journal article" date="2004" name="Nat. Genet.">
        <title>Sequencing of a rice centromere uncovers active genes.</title>
        <authorList>
            <person name="Nagaki K."/>
            <person name="Cheng Z."/>
            <person name="Ouyang S."/>
            <person name="Talbert P.B."/>
            <person name="Kim M."/>
            <person name="Jones K.M."/>
            <person name="Henikoff S."/>
            <person name="Buell C.R."/>
            <person name="Jiang J."/>
        </authorList>
    </citation>
    <scope>NUCLEOTIDE SEQUENCE</scope>
</reference>
<evidence type="ECO:0000256" key="1">
    <source>
        <dbReference type="ARBA" id="ARBA00022679"/>
    </source>
</evidence>
<dbReference type="GO" id="GO:0015074">
    <property type="term" value="P:DNA integration"/>
    <property type="evidence" value="ECO:0007669"/>
    <property type="project" value="UniProtKB-KW"/>
</dbReference>
<accession>Q6UUR9</accession>
<gene>
    <name evidence="8" type="ORF">OSJNBa0079I01.17</name>
</gene>
<dbReference type="Gene3D" id="3.10.20.370">
    <property type="match status" value="1"/>
</dbReference>
<dbReference type="InterPro" id="IPR050951">
    <property type="entry name" value="Retrovirus_Pol_polyprotein"/>
</dbReference>
<dbReference type="Pfam" id="PF00665">
    <property type="entry name" value="rve"/>
    <property type="match status" value="1"/>
</dbReference>
<dbReference type="InterPro" id="IPR012337">
    <property type="entry name" value="RNaseH-like_sf"/>
</dbReference>
<dbReference type="EMBL" id="AY360384">
    <property type="protein sequence ID" value="AAQ56285.1"/>
    <property type="molecule type" value="Genomic_DNA"/>
</dbReference>
<dbReference type="Pfam" id="PF17917">
    <property type="entry name" value="RT_RNaseH"/>
    <property type="match status" value="1"/>
</dbReference>
<dbReference type="InterPro" id="IPR016197">
    <property type="entry name" value="Chromo-like_dom_sf"/>
</dbReference>
<dbReference type="InterPro" id="IPR043128">
    <property type="entry name" value="Rev_trsase/Diguanyl_cyclase"/>
</dbReference>
<dbReference type="GO" id="GO:0003887">
    <property type="term" value="F:DNA-directed DNA polymerase activity"/>
    <property type="evidence" value="ECO:0007669"/>
    <property type="project" value="UniProtKB-KW"/>
</dbReference>
<dbReference type="InterPro" id="IPR001584">
    <property type="entry name" value="Integrase_cat-core"/>
</dbReference>
<evidence type="ECO:0000256" key="5">
    <source>
        <dbReference type="ARBA" id="ARBA00022801"/>
    </source>
</evidence>
<evidence type="ECO:0000259" key="7">
    <source>
        <dbReference type="PROSITE" id="PS50994"/>
    </source>
</evidence>
<protein>
    <submittedName>
        <fullName evidence="8">Putative gag-pol protein</fullName>
    </submittedName>
</protein>
<dbReference type="CDD" id="cd09274">
    <property type="entry name" value="RNase_HI_RT_Ty3"/>
    <property type="match status" value="1"/>
</dbReference>
<evidence type="ECO:0000256" key="4">
    <source>
        <dbReference type="ARBA" id="ARBA00022759"/>
    </source>
</evidence>
<dbReference type="GO" id="GO:0004190">
    <property type="term" value="F:aspartic-type endopeptidase activity"/>
    <property type="evidence" value="ECO:0007669"/>
    <property type="project" value="UniProtKB-KW"/>
</dbReference>
<proteinExistence type="predicted"/>
<dbReference type="GO" id="GO:0046872">
    <property type="term" value="F:metal ion binding"/>
    <property type="evidence" value="ECO:0007669"/>
    <property type="project" value="UniProtKB-KW"/>
</dbReference>